<gene>
    <name evidence="9" type="ORF">K8V05_13880</name>
</gene>
<dbReference type="InterPro" id="IPR023997">
    <property type="entry name" value="TonB-dep_OMP_SusC/RagA_CS"/>
</dbReference>
<name>A0A921H7Y1_9BACT</name>
<reference evidence="9" key="1">
    <citation type="journal article" date="2021" name="PeerJ">
        <title>Extensive microbial diversity within the chicken gut microbiome revealed by metagenomics and culture.</title>
        <authorList>
            <person name="Gilroy R."/>
            <person name="Ravi A."/>
            <person name="Getino M."/>
            <person name="Pursley I."/>
            <person name="Horton D.L."/>
            <person name="Alikhan N.F."/>
            <person name="Baker D."/>
            <person name="Gharbi K."/>
            <person name="Hall N."/>
            <person name="Watson M."/>
            <person name="Adriaenssens E.M."/>
            <person name="Foster-Nyarko E."/>
            <person name="Jarju S."/>
            <person name="Secka A."/>
            <person name="Antonio M."/>
            <person name="Oren A."/>
            <person name="Chaudhuri R.R."/>
            <person name="La Ragione R."/>
            <person name="Hildebrand F."/>
            <person name="Pallen M.J."/>
        </authorList>
    </citation>
    <scope>NUCLEOTIDE SEQUENCE</scope>
    <source>
        <strain evidence="9">6966</strain>
    </source>
</reference>
<evidence type="ECO:0000256" key="3">
    <source>
        <dbReference type="ARBA" id="ARBA00022452"/>
    </source>
</evidence>
<dbReference type="Gene3D" id="2.60.40.1120">
    <property type="entry name" value="Carboxypeptidase-like, regulatory domain"/>
    <property type="match status" value="1"/>
</dbReference>
<dbReference type="Pfam" id="PF13715">
    <property type="entry name" value="CarbopepD_reg_2"/>
    <property type="match status" value="1"/>
</dbReference>
<dbReference type="AlphaFoldDB" id="A0A921H7Y1"/>
<evidence type="ECO:0000313" key="10">
    <source>
        <dbReference type="Proteomes" id="UP000742098"/>
    </source>
</evidence>
<dbReference type="InterPro" id="IPR036942">
    <property type="entry name" value="Beta-barrel_TonB_sf"/>
</dbReference>
<evidence type="ECO:0000256" key="1">
    <source>
        <dbReference type="ARBA" id="ARBA00004571"/>
    </source>
</evidence>
<keyword evidence="6 7" id="KW-0998">Cell outer membrane</keyword>
<dbReference type="Gene3D" id="2.40.170.20">
    <property type="entry name" value="TonB-dependent receptor, beta-barrel domain"/>
    <property type="match status" value="1"/>
</dbReference>
<keyword evidence="4 7" id="KW-0812">Transmembrane</keyword>
<dbReference type="SUPFAM" id="SSF56935">
    <property type="entry name" value="Porins"/>
    <property type="match status" value="1"/>
</dbReference>
<keyword evidence="5 7" id="KW-0472">Membrane</keyword>
<protein>
    <submittedName>
        <fullName evidence="9">TonB-dependent receptor</fullName>
    </submittedName>
</protein>
<keyword evidence="3 7" id="KW-1134">Transmembrane beta strand</keyword>
<organism evidence="9 10">
    <name type="scientific">Butyricimonas virosa</name>
    <dbReference type="NCBI Taxonomy" id="544645"/>
    <lineage>
        <taxon>Bacteria</taxon>
        <taxon>Pseudomonadati</taxon>
        <taxon>Bacteroidota</taxon>
        <taxon>Bacteroidia</taxon>
        <taxon>Bacteroidales</taxon>
        <taxon>Odoribacteraceae</taxon>
        <taxon>Butyricimonas</taxon>
    </lineage>
</organism>
<dbReference type="SMART" id="SM00965">
    <property type="entry name" value="STN"/>
    <property type="match status" value="1"/>
</dbReference>
<comment type="similarity">
    <text evidence="7">Belongs to the TonB-dependent receptor family.</text>
</comment>
<proteinExistence type="inferred from homology"/>
<dbReference type="EMBL" id="DYVS01000261">
    <property type="protein sequence ID" value="HJF71838.1"/>
    <property type="molecule type" value="Genomic_DNA"/>
</dbReference>
<comment type="caution">
    <text evidence="9">The sequence shown here is derived from an EMBL/GenBank/DDBJ whole genome shotgun (WGS) entry which is preliminary data.</text>
</comment>
<comment type="subcellular location">
    <subcellularLocation>
        <location evidence="1 7">Cell outer membrane</location>
        <topology evidence="1 7">Multi-pass membrane protein</topology>
    </subcellularLocation>
</comment>
<dbReference type="GO" id="GO:0009279">
    <property type="term" value="C:cell outer membrane"/>
    <property type="evidence" value="ECO:0007669"/>
    <property type="project" value="UniProtKB-SubCell"/>
</dbReference>
<reference evidence="9" key="2">
    <citation type="submission" date="2021-09" db="EMBL/GenBank/DDBJ databases">
        <authorList>
            <person name="Gilroy R."/>
        </authorList>
    </citation>
    <scope>NUCLEOTIDE SEQUENCE</scope>
    <source>
        <strain evidence="9">6966</strain>
    </source>
</reference>
<evidence type="ECO:0000313" key="9">
    <source>
        <dbReference type="EMBL" id="HJF71838.1"/>
    </source>
</evidence>
<dbReference type="InterPro" id="IPR012910">
    <property type="entry name" value="Plug_dom"/>
</dbReference>
<feature type="domain" description="Secretin/TonB short N-terminal" evidence="8">
    <location>
        <begin position="69"/>
        <end position="120"/>
    </location>
</feature>
<dbReference type="InterPro" id="IPR008969">
    <property type="entry name" value="CarboxyPept-like_regulatory"/>
</dbReference>
<evidence type="ECO:0000256" key="2">
    <source>
        <dbReference type="ARBA" id="ARBA00022448"/>
    </source>
</evidence>
<dbReference type="Pfam" id="PF07715">
    <property type="entry name" value="Plug"/>
    <property type="match status" value="1"/>
</dbReference>
<dbReference type="SUPFAM" id="SSF49464">
    <property type="entry name" value="Carboxypeptidase regulatory domain-like"/>
    <property type="match status" value="1"/>
</dbReference>
<dbReference type="NCBIfam" id="TIGR04057">
    <property type="entry name" value="SusC_RagA_signa"/>
    <property type="match status" value="1"/>
</dbReference>
<dbReference type="InterPro" id="IPR037066">
    <property type="entry name" value="Plug_dom_sf"/>
</dbReference>
<dbReference type="Gene3D" id="2.170.130.10">
    <property type="entry name" value="TonB-dependent receptor, plug domain"/>
    <property type="match status" value="1"/>
</dbReference>
<sequence>MKKNWMRVTHFEDCVLKKLKIMKLSLWLILLATFTMQAAGFSQQKKVALSMEGCDLLEIVRTIRKVSGYRFLYKTADLEKYKNMDCKVEDVEVEEVLEKLLRGTDLDFSVTEGVVLIQKRVAPVSQQVKKVIITGLVTDKEGDPLPGVSVVIQNTQVGVSTDVNGRFSIQVTDSMKTVLVFSMVGMKTQQALLAGKKALKVIMEEEASDLDEVIVIGYGTATKKDLTDAVERFDSKILEESTATNVAHMMQGQIPGLSILAGTGAPGAAAKLEIRGVPSLSGATSPLIVVDNVPMPQDFDINELNPSDIESIDVLKGASSTAIYGSRAAAGVIMITMKSGKRNQAPSIDYSYSYSFSSLQSDVNTLTTEEFKMLLLEAARNSAAAAGYTDITEYNPYKTFITPGFFGEENTPWMKYIMQTGTNQQHRASIRGGSGTVGYNASFSYADEKGQVKATGNERYTYDLSINTDINKWIKATMKVSGTISETLRNGAELSTAAEARPDLKAYNDDGSLYLHAYESYGRISYVKNPIIEMTENTTTDKSNRMNLTANLEMKPIPVLKILMRYSYNDSKTESYKYASGRTYEGSDYWKGTKGKGQKWHRGGINKEVEGNVTYNGTFKKDHRLTAMFATTYTHNSSENYNFKMLNFPDDYVQNAIWQGVEMATGYSGISGDAVGSVMLSFVGRVEYRFKNRYMLTASIRTDGSSKFAPDYRWGTFPSVSMAWVISDEKFMKNVKWLPYLKLRAGVGKTGNGWVGEYGWRTLYADADYEGKPAIVPGTVGNDEIRWEATTQYDLGLDYSFLKGQRIRGSIGVYLKKTDDMLYTYTLAPSTGMNTTRINFADMENKGIEFSISGDILKGKDWNWSMNFNIGKNKNKISKLDNEFVSYPGYTTLTNTVIQEGKSLGLIYGLETDGIFKSWEEVAYYESLNSEHQYQEQYAYNKTTPGDLKLVDQNGDGWVNTASQAQDDRVVLGCSRPKFEGGLSTRLSWKGFTLSAQGTFSYGAQKIWQAAEKQFMFSSSSPANLLDMALKRWTPENPDAKYPCIRLDKYVNNAFSDFTVFDASYFKISNINLSYSIPQKVLKKLRFFSKLDVFVSANNVHTFSSYPGPSPESWSSNVIAGASADSNVYPQTRTFNFGVNVTIK</sequence>
<evidence type="ECO:0000256" key="7">
    <source>
        <dbReference type="PROSITE-ProRule" id="PRU01360"/>
    </source>
</evidence>
<dbReference type="Proteomes" id="UP000742098">
    <property type="component" value="Unassembled WGS sequence"/>
</dbReference>
<keyword evidence="9" id="KW-0675">Receptor</keyword>
<accession>A0A921H7Y1</accession>
<evidence type="ECO:0000256" key="4">
    <source>
        <dbReference type="ARBA" id="ARBA00022692"/>
    </source>
</evidence>
<keyword evidence="2 7" id="KW-0813">Transport</keyword>
<evidence type="ECO:0000259" key="8">
    <source>
        <dbReference type="SMART" id="SM00965"/>
    </source>
</evidence>
<dbReference type="InterPro" id="IPR011662">
    <property type="entry name" value="Secretin/TonB_short_N"/>
</dbReference>
<dbReference type="InterPro" id="IPR039426">
    <property type="entry name" value="TonB-dep_rcpt-like"/>
</dbReference>
<dbReference type="PROSITE" id="PS52016">
    <property type="entry name" value="TONB_DEPENDENT_REC_3"/>
    <property type="match status" value="1"/>
</dbReference>
<evidence type="ECO:0000256" key="5">
    <source>
        <dbReference type="ARBA" id="ARBA00023136"/>
    </source>
</evidence>
<evidence type="ECO:0000256" key="6">
    <source>
        <dbReference type="ARBA" id="ARBA00023237"/>
    </source>
</evidence>
<dbReference type="InterPro" id="IPR023996">
    <property type="entry name" value="TonB-dep_OMP_SusC/RagA"/>
</dbReference>
<dbReference type="NCBIfam" id="TIGR04056">
    <property type="entry name" value="OMP_RagA_SusC"/>
    <property type="match status" value="1"/>
</dbReference>